<dbReference type="EC" id="1.11.1.24" evidence="3"/>
<keyword evidence="8" id="KW-0676">Redox-active center</keyword>
<dbReference type="GO" id="GO:0034599">
    <property type="term" value="P:cellular response to oxidative stress"/>
    <property type="evidence" value="ECO:0007669"/>
    <property type="project" value="TreeGrafter"/>
</dbReference>
<keyword evidence="16" id="KW-1185">Reference proteome</keyword>
<keyword evidence="6" id="KW-0560">Oxidoreductase</keyword>
<dbReference type="InterPro" id="IPR024706">
    <property type="entry name" value="Peroxiredoxin_AhpC-typ"/>
</dbReference>
<evidence type="ECO:0000256" key="7">
    <source>
        <dbReference type="ARBA" id="ARBA00023157"/>
    </source>
</evidence>
<dbReference type="PANTHER" id="PTHR42801:SF4">
    <property type="entry name" value="AHPC_TSA FAMILY PROTEIN"/>
    <property type="match status" value="1"/>
</dbReference>
<comment type="caution">
    <text evidence="15">The sequence shown here is derived from an EMBL/GenBank/DDBJ whole genome shotgun (WGS) entry which is preliminary data.</text>
</comment>
<evidence type="ECO:0000256" key="5">
    <source>
        <dbReference type="ARBA" id="ARBA00022862"/>
    </source>
</evidence>
<dbReference type="Pfam" id="PF00578">
    <property type="entry name" value="AhpC-TSA"/>
    <property type="match status" value="1"/>
</dbReference>
<dbReference type="NCBIfam" id="NF006960">
    <property type="entry name" value="PRK09437.1"/>
    <property type="match status" value="1"/>
</dbReference>
<dbReference type="InterPro" id="IPR000866">
    <property type="entry name" value="AhpC/TSA"/>
</dbReference>
<dbReference type="PANTHER" id="PTHR42801">
    <property type="entry name" value="THIOREDOXIN-DEPENDENT PEROXIDE REDUCTASE"/>
    <property type="match status" value="1"/>
</dbReference>
<dbReference type="GO" id="GO:0005737">
    <property type="term" value="C:cytoplasm"/>
    <property type="evidence" value="ECO:0007669"/>
    <property type="project" value="TreeGrafter"/>
</dbReference>
<organism evidence="15 16">
    <name type="scientific">Brevundimonas abyssalis TAR-001</name>
    <dbReference type="NCBI Taxonomy" id="1391729"/>
    <lineage>
        <taxon>Bacteria</taxon>
        <taxon>Pseudomonadati</taxon>
        <taxon>Pseudomonadota</taxon>
        <taxon>Alphaproteobacteria</taxon>
        <taxon>Caulobacterales</taxon>
        <taxon>Caulobacteraceae</taxon>
        <taxon>Brevundimonas</taxon>
    </lineage>
</organism>
<dbReference type="EMBL" id="BATC01000017">
    <property type="protein sequence ID" value="GAD59043.1"/>
    <property type="molecule type" value="Genomic_DNA"/>
</dbReference>
<name>A0A8E0KJ73_9CAUL</name>
<accession>A0A8E0KJ73</accession>
<reference evidence="16" key="1">
    <citation type="journal article" date="2013" name="Genome Announc.">
        <title>Draft Genome Sequence of the Dimorphic Prosthecate Bacterium Brevundimonas abyssalis TAR-001T.</title>
        <authorList>
            <person name="Tsubouchi T."/>
            <person name="Nishi S."/>
            <person name="Usui K."/>
            <person name="Shimane Y."/>
            <person name="Takaki Y."/>
            <person name="Maruyama T."/>
            <person name="Hatada Y."/>
        </authorList>
    </citation>
    <scope>NUCLEOTIDE SEQUENCE [LARGE SCALE GENOMIC DNA]</scope>
    <source>
        <strain evidence="16">TAR-001</strain>
    </source>
</reference>
<feature type="active site" description="Cysteine sulfenic acid (-SOH) intermediate; for peroxidase activity" evidence="13">
    <location>
        <position position="46"/>
    </location>
</feature>
<dbReference type="GO" id="GO:0008379">
    <property type="term" value="F:thioredoxin peroxidase activity"/>
    <property type="evidence" value="ECO:0007669"/>
    <property type="project" value="TreeGrafter"/>
</dbReference>
<proteinExistence type="inferred from homology"/>
<dbReference type="InterPro" id="IPR036249">
    <property type="entry name" value="Thioredoxin-like_sf"/>
</dbReference>
<evidence type="ECO:0000256" key="4">
    <source>
        <dbReference type="ARBA" id="ARBA00022559"/>
    </source>
</evidence>
<gene>
    <name evidence="15" type="ORF">MBEBAB_1293</name>
</gene>
<dbReference type="GO" id="GO:0045454">
    <property type="term" value="P:cell redox homeostasis"/>
    <property type="evidence" value="ECO:0007669"/>
    <property type="project" value="TreeGrafter"/>
</dbReference>
<dbReference type="OrthoDB" id="9812811at2"/>
<dbReference type="PIRSF" id="PIRSF000239">
    <property type="entry name" value="AHPC"/>
    <property type="match status" value="1"/>
</dbReference>
<keyword evidence="4 15" id="KW-0575">Peroxidase</keyword>
<comment type="subunit">
    <text evidence="2">Monomer.</text>
</comment>
<comment type="catalytic activity">
    <reaction evidence="12">
        <text>a hydroperoxide + [thioredoxin]-dithiol = an alcohol + [thioredoxin]-disulfide + H2O</text>
        <dbReference type="Rhea" id="RHEA:62620"/>
        <dbReference type="Rhea" id="RHEA-COMP:10698"/>
        <dbReference type="Rhea" id="RHEA-COMP:10700"/>
        <dbReference type="ChEBI" id="CHEBI:15377"/>
        <dbReference type="ChEBI" id="CHEBI:29950"/>
        <dbReference type="ChEBI" id="CHEBI:30879"/>
        <dbReference type="ChEBI" id="CHEBI:35924"/>
        <dbReference type="ChEBI" id="CHEBI:50058"/>
        <dbReference type="EC" id="1.11.1.24"/>
    </reaction>
</comment>
<dbReference type="InterPro" id="IPR050924">
    <property type="entry name" value="Peroxiredoxin_BCP/PrxQ"/>
</dbReference>
<evidence type="ECO:0000256" key="9">
    <source>
        <dbReference type="ARBA" id="ARBA00032824"/>
    </source>
</evidence>
<evidence type="ECO:0000256" key="11">
    <source>
        <dbReference type="ARBA" id="ARBA00042639"/>
    </source>
</evidence>
<dbReference type="Gene3D" id="3.40.30.10">
    <property type="entry name" value="Glutaredoxin"/>
    <property type="match status" value="1"/>
</dbReference>
<comment type="similarity">
    <text evidence="10">Belongs to the peroxiredoxin family. BCP/PrxQ subfamily.</text>
</comment>
<dbReference type="RefSeq" id="WP_021697139.1">
    <property type="nucleotide sequence ID" value="NZ_BATC01000017.1"/>
</dbReference>
<evidence type="ECO:0000256" key="8">
    <source>
        <dbReference type="ARBA" id="ARBA00023284"/>
    </source>
</evidence>
<dbReference type="PROSITE" id="PS51352">
    <property type="entry name" value="THIOREDOXIN_2"/>
    <property type="match status" value="1"/>
</dbReference>
<keyword evidence="7" id="KW-1015">Disulfide bond</keyword>
<feature type="domain" description="Thioredoxin" evidence="14">
    <location>
        <begin position="4"/>
        <end position="155"/>
    </location>
</feature>
<dbReference type="InterPro" id="IPR013766">
    <property type="entry name" value="Thioredoxin_domain"/>
</dbReference>
<protein>
    <recommendedName>
        <fullName evidence="3">thioredoxin-dependent peroxiredoxin</fullName>
        <ecNumber evidence="3">1.11.1.24</ecNumber>
    </recommendedName>
    <alternativeName>
        <fullName evidence="9">Thioredoxin peroxidase</fullName>
    </alternativeName>
    <alternativeName>
        <fullName evidence="11">Thioredoxin-dependent peroxiredoxin Bcp</fullName>
    </alternativeName>
</protein>
<evidence type="ECO:0000256" key="12">
    <source>
        <dbReference type="ARBA" id="ARBA00049091"/>
    </source>
</evidence>
<dbReference type="CDD" id="cd03017">
    <property type="entry name" value="PRX_BCP"/>
    <property type="match status" value="1"/>
</dbReference>
<evidence type="ECO:0000256" key="6">
    <source>
        <dbReference type="ARBA" id="ARBA00023002"/>
    </source>
</evidence>
<dbReference type="SUPFAM" id="SSF52833">
    <property type="entry name" value="Thioredoxin-like"/>
    <property type="match status" value="1"/>
</dbReference>
<keyword evidence="5" id="KW-0049">Antioxidant</keyword>
<evidence type="ECO:0000313" key="15">
    <source>
        <dbReference type="EMBL" id="GAD59043.1"/>
    </source>
</evidence>
<evidence type="ECO:0000313" key="16">
    <source>
        <dbReference type="Proteomes" id="UP000016569"/>
    </source>
</evidence>
<evidence type="ECO:0000256" key="10">
    <source>
        <dbReference type="ARBA" id="ARBA00038489"/>
    </source>
</evidence>
<dbReference type="AlphaFoldDB" id="A0A8E0KJ73"/>
<dbReference type="Proteomes" id="UP000016569">
    <property type="component" value="Unassembled WGS sequence"/>
</dbReference>
<evidence type="ECO:0000256" key="13">
    <source>
        <dbReference type="PIRSR" id="PIRSR000239-1"/>
    </source>
</evidence>
<dbReference type="FunFam" id="3.40.30.10:FF:000007">
    <property type="entry name" value="Thioredoxin-dependent thiol peroxidase"/>
    <property type="match status" value="1"/>
</dbReference>
<sequence>MTDNLEGSEAPAFDMATDNGGQVSLDGLKGQWVALYFYPKADTPGCTNESKDFSALKTAFGRVNAVVVGVSKDPVKKLDRFKDKHELNVTLASDDGGDVCERYGVWGEKMLYGRKFMGIERATFLIDPEGKVRRVWRKVKVPGHAQAVLDAVKGA</sequence>
<evidence type="ECO:0000256" key="3">
    <source>
        <dbReference type="ARBA" id="ARBA00013017"/>
    </source>
</evidence>
<evidence type="ECO:0000259" key="14">
    <source>
        <dbReference type="PROSITE" id="PS51352"/>
    </source>
</evidence>
<comment type="function">
    <text evidence="1">Thiol-specific peroxidase that catalyzes the reduction of hydrogen peroxide and organic hydroperoxides to water and alcohols, respectively. Plays a role in cell protection against oxidative stress by detoxifying peroxides and as sensor of hydrogen peroxide-mediated signaling events.</text>
</comment>
<evidence type="ECO:0000256" key="1">
    <source>
        <dbReference type="ARBA" id="ARBA00003330"/>
    </source>
</evidence>
<evidence type="ECO:0000256" key="2">
    <source>
        <dbReference type="ARBA" id="ARBA00011245"/>
    </source>
</evidence>